<reference evidence="2 3" key="1">
    <citation type="submission" date="2019-04" db="EMBL/GenBank/DDBJ databases">
        <title>An improved genome assembly and genetic linkage map for asparagus bean, Vigna unguiculata ssp. sesquipedialis.</title>
        <authorList>
            <person name="Xia Q."/>
            <person name="Zhang R."/>
            <person name="Dong Y."/>
        </authorList>
    </citation>
    <scope>NUCLEOTIDE SEQUENCE [LARGE SCALE GENOMIC DNA]</scope>
    <source>
        <tissue evidence="2">Leaf</tissue>
    </source>
</reference>
<evidence type="ECO:0000313" key="2">
    <source>
        <dbReference type="EMBL" id="QCE03271.1"/>
    </source>
</evidence>
<evidence type="ECO:0000256" key="1">
    <source>
        <dbReference type="SAM" id="MobiDB-lite"/>
    </source>
</evidence>
<feature type="compositionally biased region" description="Low complexity" evidence="1">
    <location>
        <begin position="56"/>
        <end position="71"/>
    </location>
</feature>
<protein>
    <submittedName>
        <fullName evidence="2">Uncharacterized protein</fullName>
    </submittedName>
</protein>
<evidence type="ECO:0000313" key="3">
    <source>
        <dbReference type="Proteomes" id="UP000501690"/>
    </source>
</evidence>
<gene>
    <name evidence="2" type="ORF">DEO72_LG8g1295</name>
</gene>
<dbReference type="EMBL" id="CP039352">
    <property type="protein sequence ID" value="QCE03271.1"/>
    <property type="molecule type" value="Genomic_DNA"/>
</dbReference>
<dbReference type="AlphaFoldDB" id="A0A4D6MRL5"/>
<sequence length="93" mass="9698">MAFTTPSPAILSTTAPPSPAPFHSETKTPYPTYPQSTTPLGFSQAPPGTPSPSPTKAPTSCASTSTPSAETKNSHKHTLPFKDVEIPAFLALF</sequence>
<accession>A0A4D6MRL5</accession>
<keyword evidence="3" id="KW-1185">Reference proteome</keyword>
<feature type="compositionally biased region" description="Low complexity" evidence="1">
    <location>
        <begin position="27"/>
        <end position="46"/>
    </location>
</feature>
<proteinExistence type="predicted"/>
<feature type="region of interest" description="Disordered" evidence="1">
    <location>
        <begin position="1"/>
        <end position="76"/>
    </location>
</feature>
<dbReference type="Proteomes" id="UP000501690">
    <property type="component" value="Linkage Group LG8"/>
</dbReference>
<name>A0A4D6MRL5_VIGUN</name>
<feature type="compositionally biased region" description="Polar residues" evidence="1">
    <location>
        <begin position="1"/>
        <end position="15"/>
    </location>
</feature>
<organism evidence="2 3">
    <name type="scientific">Vigna unguiculata</name>
    <name type="common">Cowpea</name>
    <dbReference type="NCBI Taxonomy" id="3917"/>
    <lineage>
        <taxon>Eukaryota</taxon>
        <taxon>Viridiplantae</taxon>
        <taxon>Streptophyta</taxon>
        <taxon>Embryophyta</taxon>
        <taxon>Tracheophyta</taxon>
        <taxon>Spermatophyta</taxon>
        <taxon>Magnoliopsida</taxon>
        <taxon>eudicotyledons</taxon>
        <taxon>Gunneridae</taxon>
        <taxon>Pentapetalae</taxon>
        <taxon>rosids</taxon>
        <taxon>fabids</taxon>
        <taxon>Fabales</taxon>
        <taxon>Fabaceae</taxon>
        <taxon>Papilionoideae</taxon>
        <taxon>50 kb inversion clade</taxon>
        <taxon>NPAAA clade</taxon>
        <taxon>indigoferoid/millettioid clade</taxon>
        <taxon>Phaseoleae</taxon>
        <taxon>Vigna</taxon>
    </lineage>
</organism>